<comment type="caution">
    <text evidence="1">The sequence shown here is derived from an EMBL/GenBank/DDBJ whole genome shotgun (WGS) entry which is preliminary data.</text>
</comment>
<dbReference type="Proteomes" id="UP001150581">
    <property type="component" value="Unassembled WGS sequence"/>
</dbReference>
<gene>
    <name evidence="1" type="ORF">LPJ66_002759</name>
</gene>
<keyword evidence="2" id="KW-1185">Reference proteome</keyword>
<proteinExistence type="predicted"/>
<protein>
    <submittedName>
        <fullName evidence="1">Uncharacterized protein</fullName>
    </submittedName>
</protein>
<reference evidence="1" key="1">
    <citation type="submission" date="2022-07" db="EMBL/GenBank/DDBJ databases">
        <title>Phylogenomic reconstructions and comparative analyses of Kickxellomycotina fungi.</title>
        <authorList>
            <person name="Reynolds N.K."/>
            <person name="Stajich J.E."/>
            <person name="Barry K."/>
            <person name="Grigoriev I.V."/>
            <person name="Crous P."/>
            <person name="Smith M.E."/>
        </authorList>
    </citation>
    <scope>NUCLEOTIDE SEQUENCE</scope>
    <source>
        <strain evidence="1">Benny 63K</strain>
    </source>
</reference>
<evidence type="ECO:0000313" key="1">
    <source>
        <dbReference type="EMBL" id="KAJ1898420.1"/>
    </source>
</evidence>
<accession>A0ACC1IPK9</accession>
<sequence>MATSTNNVTKRAGKSKRPSTTGEHSKREDKKHNDYVPASSKLSKSTMGSIAFTLIFSSITTGSMLAWGPQYLEPLYGNVLAWLGFPRALLVVMAAGGALGALYWRRILARKQGESPSVDAQARCAMSRAIDLAALMMTLAPALTDYLLRFSGRLGPMWGPMVTQCAHSFPVVALCGFASAIAIARASHGAGTSAGKAAVVAALLGACGWVIVRRVASMHFRYGGHGLLITAMLLSVANLVSKLQARSEESTKALPRLAEERAPEGAKSARPAQACLGSHPLKMNIAVPTMVVVLLALIMMATNRHCKINGGVISTTPKYRMLLRKESTTGWVTVSDEHDRGMRVLRSGHSLIGGQWSTTRESIFAIFYYADAVRMIRSVQQENEHALIIGLGAGISARSLHKSKVRVDVVDFFGLPRDLNAVHLYDARAFIESAPFGTYDYIVHDVFTGGSVPPSLFSQEAVAHLHRILLPNGVLAMNYVGIPNDHRSMGHITATLRTTFKYVRCFIEPNPARKDDPEKDTSGILSNMMFFASDAPLNFQIPTVDSSPGKNTSLRKAVLSEMLANEIILPIDAMRPLTDAWNPLSEWQLPGAIQHWHAMRSIFPEEYWLDY</sequence>
<evidence type="ECO:0000313" key="2">
    <source>
        <dbReference type="Proteomes" id="UP001150581"/>
    </source>
</evidence>
<name>A0ACC1IPK9_9FUNG</name>
<organism evidence="1 2">
    <name type="scientific">Kickxella alabastrina</name>
    <dbReference type="NCBI Taxonomy" id="61397"/>
    <lineage>
        <taxon>Eukaryota</taxon>
        <taxon>Fungi</taxon>
        <taxon>Fungi incertae sedis</taxon>
        <taxon>Zoopagomycota</taxon>
        <taxon>Kickxellomycotina</taxon>
        <taxon>Kickxellomycetes</taxon>
        <taxon>Kickxellales</taxon>
        <taxon>Kickxellaceae</taxon>
        <taxon>Kickxella</taxon>
    </lineage>
</organism>
<dbReference type="EMBL" id="JANBPG010000240">
    <property type="protein sequence ID" value="KAJ1898420.1"/>
    <property type="molecule type" value="Genomic_DNA"/>
</dbReference>